<dbReference type="OrthoDB" id="3199551at2"/>
<evidence type="ECO:0000313" key="3">
    <source>
        <dbReference type="Proteomes" id="UP000242930"/>
    </source>
</evidence>
<protein>
    <submittedName>
        <fullName evidence="2">PH domain-containing protein</fullName>
    </submittedName>
</protein>
<dbReference type="SUPFAM" id="SSF50729">
    <property type="entry name" value="PH domain-like"/>
    <property type="match status" value="1"/>
</dbReference>
<evidence type="ECO:0000259" key="1">
    <source>
        <dbReference type="Pfam" id="PF08000"/>
    </source>
</evidence>
<accession>A0A1H7A5Y9</accession>
<dbReference type="Gene3D" id="2.30.29.50">
    <property type="entry name" value="Bacterial Pleckstrin homology domain"/>
    <property type="match status" value="1"/>
</dbReference>
<organism evidence="2 3">
    <name type="scientific">Pseudomonas linyingensis</name>
    <dbReference type="NCBI Taxonomy" id="915471"/>
    <lineage>
        <taxon>Bacteria</taxon>
        <taxon>Pseudomonadati</taxon>
        <taxon>Pseudomonadota</taxon>
        <taxon>Gammaproteobacteria</taxon>
        <taxon>Pseudomonadales</taxon>
        <taxon>Pseudomonadaceae</taxon>
        <taxon>Pseudomonas</taxon>
    </lineage>
</organism>
<reference evidence="3" key="1">
    <citation type="submission" date="2016-10" db="EMBL/GenBank/DDBJ databases">
        <authorList>
            <person name="Varghese N."/>
            <person name="Submissions S."/>
        </authorList>
    </citation>
    <scope>NUCLEOTIDE SEQUENCE [LARGE SCALE GENOMIC DNA]</scope>
    <source>
        <strain evidence="3">LMG 25967</strain>
    </source>
</reference>
<name>A0A1H7A5Y9_9PSED</name>
<proteinExistence type="predicted"/>
<dbReference type="PANTHER" id="PTHR35796:SF3">
    <property type="entry name" value="BHLH DOMAIN-CONTAINING PROTEIN"/>
    <property type="match status" value="1"/>
</dbReference>
<dbReference type="Proteomes" id="UP000242930">
    <property type="component" value="Unassembled WGS sequence"/>
</dbReference>
<sequence>MAILGGLLGNASPISEADVRDELGKLLGEGEQVLRGYKLVRDLIVMTDRRLLLVDKQGLTGRKTEYRSVPYRSITNFSVETAGHFDLDADLKIWVSGIAEPIIKKFSRGADVYEMQAVLARCVAK</sequence>
<dbReference type="AlphaFoldDB" id="A0A1H7A5Y9"/>
<dbReference type="STRING" id="915471.SAMN05216201_11142"/>
<dbReference type="InterPro" id="IPR037063">
    <property type="entry name" value="PHb_sf"/>
</dbReference>
<dbReference type="InterPro" id="IPR012544">
    <property type="entry name" value="PHb"/>
</dbReference>
<dbReference type="RefSeq" id="WP_090311983.1">
    <property type="nucleotide sequence ID" value="NZ_FNZE01000011.1"/>
</dbReference>
<feature type="domain" description="Bacterial Pleckstrin homology" evidence="1">
    <location>
        <begin position="4"/>
        <end position="123"/>
    </location>
</feature>
<dbReference type="Pfam" id="PF08000">
    <property type="entry name" value="bPH_1"/>
    <property type="match status" value="1"/>
</dbReference>
<gene>
    <name evidence="2" type="ORF">SAMN05216201_11142</name>
</gene>
<evidence type="ECO:0000313" key="2">
    <source>
        <dbReference type="EMBL" id="SEJ57290.1"/>
    </source>
</evidence>
<dbReference type="PANTHER" id="PTHR35796">
    <property type="entry name" value="HYPOTHETICAL CYTOSOLIC PROTEIN"/>
    <property type="match status" value="1"/>
</dbReference>
<dbReference type="EMBL" id="FNZE01000011">
    <property type="protein sequence ID" value="SEJ57290.1"/>
    <property type="molecule type" value="Genomic_DNA"/>
</dbReference>
<dbReference type="CDD" id="cd13225">
    <property type="entry name" value="PH-like_bacteria"/>
    <property type="match status" value="1"/>
</dbReference>
<keyword evidence="3" id="KW-1185">Reference proteome</keyword>